<dbReference type="EnsemblMetazoa" id="Aqu2.1.32242_001">
    <property type="protein sequence ID" value="Aqu2.1.32242_001"/>
    <property type="gene ID" value="Aqu2.1.32242"/>
</dbReference>
<feature type="binding site" evidence="14">
    <location>
        <position position="105"/>
    </location>
    <ligand>
        <name>Mg(2+)</name>
        <dbReference type="ChEBI" id="CHEBI:18420"/>
        <label>2</label>
        <note>catalytic</note>
    </ligand>
</feature>
<feature type="region of interest" description="Disordered" evidence="15">
    <location>
        <begin position="536"/>
        <end position="568"/>
    </location>
</feature>
<dbReference type="InterPro" id="IPR048840">
    <property type="entry name" value="PolA_pol_NTPase"/>
</dbReference>
<evidence type="ECO:0000256" key="13">
    <source>
        <dbReference type="PIRSR" id="PIRSR018425-1"/>
    </source>
</evidence>
<keyword evidence="7 12" id="KW-0547">Nucleotide-binding</keyword>
<dbReference type="GO" id="GO:0031123">
    <property type="term" value="P:RNA 3'-end processing"/>
    <property type="evidence" value="ECO:0007669"/>
    <property type="project" value="InterPro"/>
</dbReference>
<dbReference type="CDD" id="cd05402">
    <property type="entry name" value="NT_PAP_TUTase"/>
    <property type="match status" value="1"/>
</dbReference>
<dbReference type="InterPro" id="IPR014492">
    <property type="entry name" value="PolyA_polymerase"/>
</dbReference>
<dbReference type="FunFam" id="3.30.460.10:FF:000002">
    <property type="entry name" value="Poly(A) polymerase alpha, putative"/>
    <property type="match status" value="1"/>
</dbReference>
<dbReference type="Pfam" id="PF04926">
    <property type="entry name" value="PAP_RNA-bind"/>
    <property type="match status" value="1"/>
</dbReference>
<dbReference type="InterPro" id="IPR007012">
    <property type="entry name" value="PolA_pol_cen_dom"/>
</dbReference>
<dbReference type="AlphaFoldDB" id="A0A1X7UY02"/>
<comment type="subcellular location">
    <subcellularLocation>
        <location evidence="2 12">Nucleus</location>
    </subcellularLocation>
</comment>
<evidence type="ECO:0000313" key="20">
    <source>
        <dbReference type="Proteomes" id="UP000007879"/>
    </source>
</evidence>
<feature type="binding site" evidence="13">
    <location>
        <position position="157"/>
    </location>
    <ligand>
        <name>ATP</name>
        <dbReference type="ChEBI" id="CHEBI:30616"/>
    </ligand>
</feature>
<dbReference type="GO" id="GO:0046872">
    <property type="term" value="F:metal ion binding"/>
    <property type="evidence" value="ECO:0007669"/>
    <property type="project" value="UniProtKB-KW"/>
</dbReference>
<dbReference type="InterPro" id="IPR007010">
    <property type="entry name" value="PolA_pol_RNA-bd_dom"/>
</dbReference>
<evidence type="ECO:0000256" key="8">
    <source>
        <dbReference type="ARBA" id="ARBA00022840"/>
    </source>
</evidence>
<dbReference type="InterPro" id="IPR043519">
    <property type="entry name" value="NT_sf"/>
</dbReference>
<keyword evidence="4 12" id="KW-0507">mRNA processing</keyword>
<evidence type="ECO:0000313" key="19">
    <source>
        <dbReference type="EnsemblMetazoa" id="Aqu2.1.32242_001"/>
    </source>
</evidence>
<evidence type="ECO:0000256" key="6">
    <source>
        <dbReference type="ARBA" id="ARBA00022723"/>
    </source>
</evidence>
<evidence type="ECO:0000256" key="11">
    <source>
        <dbReference type="ARBA" id="ARBA00048830"/>
    </source>
</evidence>
<evidence type="ECO:0000256" key="9">
    <source>
        <dbReference type="ARBA" id="ARBA00022842"/>
    </source>
</evidence>
<keyword evidence="8 12" id="KW-0067">ATP-binding</keyword>
<sequence length="689" mass="76350">MANYLGSGFAGVTGPISTAVPKPQDIKLTNLLEACLQKYGVFDTPEGQKHRLLVLGKLNELVKKWIIDISKEKGKSEAEAKEVGGTIFTFGSYRLGVHGKGADIDTLLVAPRHIERTDFFSSFKELLFEAKNVTNVRAVPDAFVPVIKLEFDGVEMDLLFARLALPVIPDGLGLLDMSLLKNLDAKCVRSLNGCRVTDSILKLVPNQETFRLALRAIKLWAKRRGIYSNALGYLGGVSWAMLVARTCQLYPNAASSTIVLKFFFVFEKWNWPQPVLLRKAEEDVLGLNLQVWNPQVNPGDAHHLMPIITPAYPQQNSTFNVTKSTRDVMLNEFRRGLDICRDIDVGKLSWDILFEPIKFFSLYKHYIVICATAIDSDLLLKWSGLVESKIRILIGKLEDNENIKIAHVNPTSYPRIVPDSTDSHLMWFIGLEFCVGPGGVNITLTYEIQMFINSVVKSPALQSSPDLRNGTQLDVKHARRRDLSDYLSPDIVPPLPKKKKQFPIDIETPSPILKRVHKIERVEEPRVSKRIKIMDDPDSLTDSSIGGGEATAKTTNVDEDESSLMSTGKIGSLNFDSADVSITDIDPMENSINDSSLMMSDSSMMEHQNEESRNISSLSTSDSTLTTTTTNNVSTSSSSANASSSSSAQHNHSNTPLGPLQAIQQQQQQSSAQTAHIKKNIVLKLSTHK</sequence>
<feature type="region of interest" description="Disordered" evidence="15">
    <location>
        <begin position="601"/>
        <end position="675"/>
    </location>
</feature>
<keyword evidence="10 12" id="KW-0539">Nucleus</keyword>
<reference evidence="20" key="1">
    <citation type="journal article" date="2010" name="Nature">
        <title>The Amphimedon queenslandica genome and the evolution of animal complexity.</title>
        <authorList>
            <person name="Srivastava M."/>
            <person name="Simakov O."/>
            <person name="Chapman J."/>
            <person name="Fahey B."/>
            <person name="Gauthier M.E."/>
            <person name="Mitros T."/>
            <person name="Richards G.S."/>
            <person name="Conaco C."/>
            <person name="Dacre M."/>
            <person name="Hellsten U."/>
            <person name="Larroux C."/>
            <person name="Putnam N.H."/>
            <person name="Stanke M."/>
            <person name="Adamska M."/>
            <person name="Darling A."/>
            <person name="Degnan S.M."/>
            <person name="Oakley T.H."/>
            <person name="Plachetzki D.C."/>
            <person name="Zhai Y."/>
            <person name="Adamski M."/>
            <person name="Calcino A."/>
            <person name="Cummins S.F."/>
            <person name="Goodstein D.M."/>
            <person name="Harris C."/>
            <person name="Jackson D.J."/>
            <person name="Leys S.P."/>
            <person name="Shu S."/>
            <person name="Woodcroft B.J."/>
            <person name="Vervoort M."/>
            <person name="Kosik K.S."/>
            <person name="Manning G."/>
            <person name="Degnan B.M."/>
            <person name="Rokhsar D.S."/>
        </authorList>
    </citation>
    <scope>NUCLEOTIDE SEQUENCE [LARGE SCALE GENOMIC DNA]</scope>
</reference>
<feature type="binding site" evidence="14">
    <location>
        <position position="157"/>
    </location>
    <ligand>
        <name>Mg(2+)</name>
        <dbReference type="ChEBI" id="CHEBI:18420"/>
        <label>2</label>
        <note>catalytic</note>
    </ligand>
</feature>
<organism evidence="19">
    <name type="scientific">Amphimedon queenslandica</name>
    <name type="common">Sponge</name>
    <dbReference type="NCBI Taxonomy" id="400682"/>
    <lineage>
        <taxon>Eukaryota</taxon>
        <taxon>Metazoa</taxon>
        <taxon>Porifera</taxon>
        <taxon>Demospongiae</taxon>
        <taxon>Heteroscleromorpha</taxon>
        <taxon>Haplosclerida</taxon>
        <taxon>Niphatidae</taxon>
        <taxon>Amphimedon</taxon>
    </lineage>
</organism>
<feature type="binding site" evidence="13">
    <location>
        <position position="227"/>
    </location>
    <ligand>
        <name>ATP</name>
        <dbReference type="ChEBI" id="CHEBI:30616"/>
    </ligand>
</feature>
<dbReference type="FunFam" id="1.10.1410.10:FF:000001">
    <property type="entry name" value="Putative poly(A) polymerase gamma"/>
    <property type="match status" value="1"/>
</dbReference>
<keyword evidence="6 14" id="KW-0479">Metal-binding</keyword>
<dbReference type="SUPFAM" id="SSF55003">
    <property type="entry name" value="PAP/Archaeal CCA-adding enzyme, C-terminal domain"/>
    <property type="match status" value="1"/>
</dbReference>
<name>A0A1X7UY02_AMPQE</name>
<dbReference type="OrthoDB" id="412748at2759"/>
<dbReference type="EC" id="2.7.7.19" evidence="12"/>
<feature type="binding site" evidence="13">
    <location>
        <position position="218"/>
    </location>
    <ligand>
        <name>ATP</name>
        <dbReference type="ChEBI" id="CHEBI:30616"/>
    </ligand>
</feature>
<dbReference type="GO" id="GO:0005524">
    <property type="term" value="F:ATP binding"/>
    <property type="evidence" value="ECO:0007669"/>
    <property type="project" value="UniProtKB-UniRule"/>
</dbReference>
<keyword evidence="5 12" id="KW-0808">Transferase</keyword>
<comment type="catalytic activity">
    <reaction evidence="11 12">
        <text>RNA(n) + ATP = RNA(n)-3'-adenine ribonucleotide + diphosphate</text>
        <dbReference type="Rhea" id="RHEA:11332"/>
        <dbReference type="Rhea" id="RHEA-COMP:14527"/>
        <dbReference type="Rhea" id="RHEA-COMP:17347"/>
        <dbReference type="ChEBI" id="CHEBI:30616"/>
        <dbReference type="ChEBI" id="CHEBI:33019"/>
        <dbReference type="ChEBI" id="CHEBI:140395"/>
        <dbReference type="ChEBI" id="CHEBI:173115"/>
        <dbReference type="EC" id="2.7.7.19"/>
    </reaction>
</comment>
<dbReference type="GO" id="GO:0003723">
    <property type="term" value="F:RNA binding"/>
    <property type="evidence" value="ECO:0007669"/>
    <property type="project" value="UniProtKB-UniRule"/>
</dbReference>
<dbReference type="Pfam" id="PF04928">
    <property type="entry name" value="PAP_central"/>
    <property type="match status" value="1"/>
</dbReference>
<feature type="binding site" evidence="13">
    <location>
        <begin position="103"/>
        <end position="105"/>
    </location>
    <ligand>
        <name>ATP</name>
        <dbReference type="ChEBI" id="CHEBI:30616"/>
    </ligand>
</feature>
<evidence type="ECO:0000256" key="4">
    <source>
        <dbReference type="ARBA" id="ARBA00022664"/>
    </source>
</evidence>
<comment type="similarity">
    <text evidence="3 12">Belongs to the poly(A) polymerase family.</text>
</comment>
<feature type="binding site" evidence="13">
    <location>
        <begin position="236"/>
        <end position="237"/>
    </location>
    <ligand>
        <name>ATP</name>
        <dbReference type="ChEBI" id="CHEBI:30616"/>
    </ligand>
</feature>
<gene>
    <name evidence="19" type="primary">100639861</name>
</gene>
<dbReference type="OMA" id="EWKWPQP"/>
<comment type="cofactor">
    <cofactor evidence="14">
        <name>Mg(2+)</name>
        <dbReference type="ChEBI" id="CHEBI:18420"/>
    </cofactor>
    <text evidence="14">Binds 2 magnesium ions. Also active with manganese.</text>
</comment>
<dbReference type="PANTHER" id="PTHR10682:SF10">
    <property type="entry name" value="POLYNUCLEOTIDE ADENYLYLTRANSFERASE"/>
    <property type="match status" value="1"/>
</dbReference>
<dbReference type="Gene3D" id="3.30.70.590">
    <property type="entry name" value="Poly(A) polymerase predicted RNA binding domain"/>
    <property type="match status" value="1"/>
</dbReference>
<accession>A0A1X7UY02</accession>
<dbReference type="InterPro" id="IPR011068">
    <property type="entry name" value="NuclTrfase_I-like_C"/>
</dbReference>
<dbReference type="KEGG" id="aqu:100639861"/>
<feature type="domain" description="Poly(A) polymerase RNA-binding" evidence="16">
    <location>
        <begin position="358"/>
        <end position="416"/>
    </location>
</feature>
<dbReference type="EnsemblMetazoa" id="XM_003386478.3">
    <property type="protein sequence ID" value="XP_003386526.1"/>
    <property type="gene ID" value="LOC100639861"/>
</dbReference>
<comment type="cofactor">
    <cofactor evidence="1">
        <name>Mn(2+)</name>
        <dbReference type="ChEBI" id="CHEBI:29035"/>
    </cofactor>
</comment>
<dbReference type="Gene3D" id="3.30.460.10">
    <property type="entry name" value="Beta Polymerase, domain 2"/>
    <property type="match status" value="1"/>
</dbReference>
<reference evidence="19" key="2">
    <citation type="submission" date="2017-05" db="UniProtKB">
        <authorList>
            <consortium name="EnsemblMetazoa"/>
        </authorList>
    </citation>
    <scope>IDENTIFICATION</scope>
</reference>
<dbReference type="STRING" id="400682.A0A1X7UY02"/>
<dbReference type="Gene3D" id="1.10.1410.10">
    <property type="match status" value="1"/>
</dbReference>
<keyword evidence="20" id="KW-1185">Reference proteome</keyword>
<feature type="binding site" evidence="14">
    <location>
        <position position="105"/>
    </location>
    <ligand>
        <name>Mg(2+)</name>
        <dbReference type="ChEBI" id="CHEBI:18420"/>
        <label>1</label>
        <note>catalytic</note>
    </ligand>
</feature>
<dbReference type="Proteomes" id="UP000007879">
    <property type="component" value="Unassembled WGS sequence"/>
</dbReference>
<feature type="binding site" evidence="14">
    <location>
        <position position="103"/>
    </location>
    <ligand>
        <name>Mg(2+)</name>
        <dbReference type="ChEBI" id="CHEBI:18420"/>
        <label>1</label>
        <note>catalytic</note>
    </ligand>
</feature>
<dbReference type="GO" id="GO:0006397">
    <property type="term" value="P:mRNA processing"/>
    <property type="evidence" value="ECO:0007669"/>
    <property type="project" value="UniProtKB-KW"/>
</dbReference>
<evidence type="ECO:0000256" key="7">
    <source>
        <dbReference type="ARBA" id="ARBA00022741"/>
    </source>
</evidence>
<dbReference type="GO" id="GO:1990817">
    <property type="term" value="F:poly(A) RNA polymerase activity"/>
    <property type="evidence" value="ECO:0007669"/>
    <property type="project" value="UniProtKB-UniRule"/>
</dbReference>
<keyword evidence="9 14" id="KW-0460">Magnesium</keyword>
<evidence type="ECO:0000256" key="15">
    <source>
        <dbReference type="SAM" id="MobiDB-lite"/>
    </source>
</evidence>
<evidence type="ECO:0000256" key="10">
    <source>
        <dbReference type="ARBA" id="ARBA00023242"/>
    </source>
</evidence>
<dbReference type="Pfam" id="PF20750">
    <property type="entry name" value="PAP_NTPase"/>
    <property type="match status" value="1"/>
</dbReference>
<feature type="domain" description="Poly(A) polymerase nucleotidyltransferase" evidence="18">
    <location>
        <begin position="11"/>
        <end position="204"/>
    </location>
</feature>
<evidence type="ECO:0000256" key="2">
    <source>
        <dbReference type="ARBA" id="ARBA00004123"/>
    </source>
</evidence>
<proteinExistence type="inferred from homology"/>
<evidence type="ECO:0000256" key="3">
    <source>
        <dbReference type="ARBA" id="ARBA00010912"/>
    </source>
</evidence>
<protein>
    <recommendedName>
        <fullName evidence="12">Poly(A) polymerase</fullName>
        <ecNumber evidence="12">2.7.7.19</ecNumber>
    </recommendedName>
</protein>
<feature type="compositionally biased region" description="Low complexity" evidence="15">
    <location>
        <begin position="616"/>
        <end position="673"/>
    </location>
</feature>
<evidence type="ECO:0000259" key="17">
    <source>
        <dbReference type="Pfam" id="PF04928"/>
    </source>
</evidence>
<evidence type="ECO:0000259" key="16">
    <source>
        <dbReference type="Pfam" id="PF04926"/>
    </source>
</evidence>
<dbReference type="PIRSF" id="PIRSF018425">
    <property type="entry name" value="PolyA_polymerase"/>
    <property type="match status" value="1"/>
</dbReference>
<dbReference type="SUPFAM" id="SSF81631">
    <property type="entry name" value="PAP/OAS1 substrate-binding domain"/>
    <property type="match status" value="1"/>
</dbReference>
<evidence type="ECO:0000256" key="5">
    <source>
        <dbReference type="ARBA" id="ARBA00022679"/>
    </source>
</evidence>
<feature type="binding site" evidence="13">
    <location>
        <begin position="90"/>
        <end position="92"/>
    </location>
    <ligand>
        <name>ATP</name>
        <dbReference type="ChEBI" id="CHEBI:30616"/>
    </ligand>
</feature>
<dbReference type="GO" id="GO:0005634">
    <property type="term" value="C:nucleus"/>
    <property type="evidence" value="ECO:0007669"/>
    <property type="project" value="UniProtKB-SubCell"/>
</dbReference>
<dbReference type="PANTHER" id="PTHR10682">
    <property type="entry name" value="POLY A POLYMERASE"/>
    <property type="match status" value="1"/>
</dbReference>
<comment type="function">
    <text evidence="12">Polymerase that creates the 3'-poly(A) tail of mRNA's.</text>
</comment>
<dbReference type="InParanoid" id="A0A1X7UY02"/>
<feature type="domain" description="Poly(A) polymerase central" evidence="17">
    <location>
        <begin position="209"/>
        <end position="355"/>
    </location>
</feature>
<dbReference type="SUPFAM" id="SSF81301">
    <property type="entry name" value="Nucleotidyltransferase"/>
    <property type="match status" value="1"/>
</dbReference>
<evidence type="ECO:0000259" key="18">
    <source>
        <dbReference type="Pfam" id="PF20750"/>
    </source>
</evidence>
<evidence type="ECO:0000256" key="14">
    <source>
        <dbReference type="PIRSR" id="PIRSR018425-2"/>
    </source>
</evidence>
<evidence type="ECO:0000256" key="1">
    <source>
        <dbReference type="ARBA" id="ARBA00001936"/>
    </source>
</evidence>
<evidence type="ECO:0000256" key="12">
    <source>
        <dbReference type="PIRNR" id="PIRNR018425"/>
    </source>
</evidence>
<dbReference type="eggNOG" id="KOG2245">
    <property type="taxonomic scope" value="Eukaryota"/>
</dbReference>
<feature type="binding site" evidence="14">
    <location>
        <position position="103"/>
    </location>
    <ligand>
        <name>Mg(2+)</name>
        <dbReference type="ChEBI" id="CHEBI:18420"/>
        <label>2</label>
        <note>catalytic</note>
    </ligand>
</feature>